<dbReference type="PANTHER" id="PTHR12714:SF9">
    <property type="entry name" value="PROTEIN-S-ISOPRENYLCYSTEINE O-METHYLTRANSFERASE"/>
    <property type="match status" value="1"/>
</dbReference>
<reference evidence="7" key="1">
    <citation type="submission" date="2018-05" db="EMBL/GenBank/DDBJ databases">
        <authorList>
            <person name="Deangelis K."/>
            <person name="Huntemann M."/>
            <person name="Clum A."/>
            <person name="Pillay M."/>
            <person name="Palaniappan K."/>
            <person name="Varghese N."/>
            <person name="Mikhailova N."/>
            <person name="Stamatis D."/>
            <person name="Reddy T."/>
            <person name="Daum C."/>
            <person name="Shapiro N."/>
            <person name="Ivanova N."/>
            <person name="Kyrpides N."/>
            <person name="Woyke T."/>
        </authorList>
    </citation>
    <scope>NUCLEOTIDE SEQUENCE [LARGE SCALE GENOMIC DNA]</scope>
    <source>
        <strain evidence="7">GAS496</strain>
    </source>
</reference>
<keyword evidence="7" id="KW-1185">Reference proteome</keyword>
<dbReference type="OrthoDB" id="941586at2"/>
<evidence type="ECO:0000313" key="7">
    <source>
        <dbReference type="Proteomes" id="UP000247781"/>
    </source>
</evidence>
<protein>
    <submittedName>
        <fullName evidence="6">Protein-S-isoprenylcysteine O-methyltransferase Ste14</fullName>
    </submittedName>
</protein>
<evidence type="ECO:0000256" key="1">
    <source>
        <dbReference type="ARBA" id="ARBA00004127"/>
    </source>
</evidence>
<dbReference type="Proteomes" id="UP000247781">
    <property type="component" value="Unassembled WGS sequence"/>
</dbReference>
<name>A0A318HMI5_9MYCO</name>
<accession>A0A318HMI5</accession>
<keyword evidence="4 5" id="KW-0472">Membrane</keyword>
<reference evidence="6 7" key="2">
    <citation type="submission" date="2018-06" db="EMBL/GenBank/DDBJ databases">
        <title>Sequencing of bacterial isolates from soil warming experiment in Harvard Forest, Massachusetts, USA.</title>
        <authorList>
            <person name="Deangelis K.PhD."/>
        </authorList>
    </citation>
    <scope>NUCLEOTIDE SEQUENCE [LARGE SCALE GENOMIC DNA]</scope>
    <source>
        <strain evidence="6 7">GAS496</strain>
    </source>
</reference>
<comment type="caution">
    <text evidence="6">The sequence shown here is derived from an EMBL/GenBank/DDBJ whole genome shotgun (WGS) entry which is preliminary data.</text>
</comment>
<evidence type="ECO:0000313" key="6">
    <source>
        <dbReference type="EMBL" id="PXX10255.1"/>
    </source>
</evidence>
<feature type="transmembrane region" description="Helical" evidence="5">
    <location>
        <begin position="6"/>
        <end position="22"/>
    </location>
</feature>
<dbReference type="PANTHER" id="PTHR12714">
    <property type="entry name" value="PROTEIN-S ISOPRENYLCYSTEINE O-METHYLTRANSFERASE"/>
    <property type="match status" value="1"/>
</dbReference>
<sequence length="201" mass="21601">MAAVALALYIGFGVLALGWRCWMQWRRTGSTGYRGISRRLGLVGLVGGIGFIVAMVGGLAAPVLQLLGAVAPLQILEYRWVNAAGFALAVCGLAATEHAQRDMGESWRVGVDINEATTLVRTGMFKLIRNPIFAAMLVFMLGETLLAPNPVAIAVFAIFLAAIEVSVRSIEEPYLLGIHGDKYRDYTASVGRFVPGFGLTR</sequence>
<comment type="subcellular location">
    <subcellularLocation>
        <location evidence="1">Endomembrane system</location>
        <topology evidence="1">Multi-pass membrane protein</topology>
    </subcellularLocation>
</comment>
<feature type="transmembrane region" description="Helical" evidence="5">
    <location>
        <begin position="127"/>
        <end position="145"/>
    </location>
</feature>
<keyword evidence="3 5" id="KW-1133">Transmembrane helix</keyword>
<evidence type="ECO:0000256" key="3">
    <source>
        <dbReference type="ARBA" id="ARBA00022989"/>
    </source>
</evidence>
<dbReference type="AlphaFoldDB" id="A0A318HMI5"/>
<evidence type="ECO:0000256" key="5">
    <source>
        <dbReference type="SAM" id="Phobius"/>
    </source>
</evidence>
<organism evidence="6 7">
    <name type="scientific">Mycolicibacterium moriokaense</name>
    <dbReference type="NCBI Taxonomy" id="39691"/>
    <lineage>
        <taxon>Bacteria</taxon>
        <taxon>Bacillati</taxon>
        <taxon>Actinomycetota</taxon>
        <taxon>Actinomycetes</taxon>
        <taxon>Mycobacteriales</taxon>
        <taxon>Mycobacteriaceae</taxon>
        <taxon>Mycolicibacterium</taxon>
    </lineage>
</organism>
<dbReference type="GO" id="GO:0012505">
    <property type="term" value="C:endomembrane system"/>
    <property type="evidence" value="ECO:0007669"/>
    <property type="project" value="UniProtKB-SubCell"/>
</dbReference>
<keyword evidence="2 5" id="KW-0812">Transmembrane</keyword>
<gene>
    <name evidence="6" type="ORF">C8E89_10450</name>
</gene>
<keyword evidence="6" id="KW-0808">Transferase</keyword>
<keyword evidence="6" id="KW-0489">Methyltransferase</keyword>
<dbReference type="GO" id="GO:0008168">
    <property type="term" value="F:methyltransferase activity"/>
    <property type="evidence" value="ECO:0007669"/>
    <property type="project" value="UniProtKB-KW"/>
</dbReference>
<dbReference type="InterPro" id="IPR007318">
    <property type="entry name" value="Phopholipid_MeTrfase"/>
</dbReference>
<evidence type="ECO:0000256" key="4">
    <source>
        <dbReference type="ARBA" id="ARBA00023136"/>
    </source>
</evidence>
<dbReference type="GO" id="GO:0032259">
    <property type="term" value="P:methylation"/>
    <property type="evidence" value="ECO:0007669"/>
    <property type="project" value="UniProtKB-KW"/>
</dbReference>
<evidence type="ECO:0000256" key="2">
    <source>
        <dbReference type="ARBA" id="ARBA00022692"/>
    </source>
</evidence>
<feature type="transmembrane region" description="Helical" evidence="5">
    <location>
        <begin position="42"/>
        <end position="66"/>
    </location>
</feature>
<dbReference type="Gene3D" id="1.20.120.1630">
    <property type="match status" value="1"/>
</dbReference>
<dbReference type="EMBL" id="QJJU01000004">
    <property type="protein sequence ID" value="PXX10255.1"/>
    <property type="molecule type" value="Genomic_DNA"/>
</dbReference>
<proteinExistence type="predicted"/>
<dbReference type="Pfam" id="PF04191">
    <property type="entry name" value="PEMT"/>
    <property type="match status" value="1"/>
</dbReference>
<dbReference type="RefSeq" id="WP_110315750.1">
    <property type="nucleotide sequence ID" value="NZ_QJJU01000004.1"/>
</dbReference>